<dbReference type="eggNOG" id="KOG0084">
    <property type="taxonomic scope" value="Eukaryota"/>
</dbReference>
<proteinExistence type="predicted"/>
<dbReference type="WBParaSite" id="Csp11.Scaffold2.g3.t1">
    <property type="protein sequence ID" value="Csp11.Scaffold2.g3.t1"/>
    <property type="gene ID" value="Csp11.Scaffold2.g3"/>
</dbReference>
<organism evidence="1 2">
    <name type="scientific">Caenorhabditis tropicalis</name>
    <dbReference type="NCBI Taxonomy" id="1561998"/>
    <lineage>
        <taxon>Eukaryota</taxon>
        <taxon>Metazoa</taxon>
        <taxon>Ecdysozoa</taxon>
        <taxon>Nematoda</taxon>
        <taxon>Chromadorea</taxon>
        <taxon>Rhabditida</taxon>
        <taxon>Rhabditina</taxon>
        <taxon>Rhabditomorpha</taxon>
        <taxon>Rhabditoidea</taxon>
        <taxon>Rhabditidae</taxon>
        <taxon>Peloderinae</taxon>
        <taxon>Caenorhabditis</taxon>
    </lineage>
</organism>
<dbReference type="STRING" id="1561998.A0A1I7SXW6"/>
<evidence type="ECO:0000313" key="2">
    <source>
        <dbReference type="WBParaSite" id="Csp11.Scaffold2.g3.t1"/>
    </source>
</evidence>
<dbReference type="AlphaFoldDB" id="A0A1I7SXW6"/>
<reference evidence="2" key="1">
    <citation type="submission" date="2016-11" db="UniProtKB">
        <authorList>
            <consortium name="WormBaseParasite"/>
        </authorList>
    </citation>
    <scope>IDENTIFICATION</scope>
</reference>
<sequence>MSDHHVNIPAPQFSTYATVIDPPKQVTATHPDEMNTQKQRSVWTSEKEVVLLKMSSYEYNYGIQLDRKDID</sequence>
<protein>
    <submittedName>
        <fullName evidence="2">Clr5 domain-containing protein</fullName>
    </submittedName>
</protein>
<evidence type="ECO:0000313" key="1">
    <source>
        <dbReference type="Proteomes" id="UP000095282"/>
    </source>
</evidence>
<keyword evidence="1" id="KW-1185">Reference proteome</keyword>
<dbReference type="Proteomes" id="UP000095282">
    <property type="component" value="Unplaced"/>
</dbReference>
<name>A0A1I7SXW6_9PELO</name>
<accession>A0A1I7SXW6</accession>